<proteinExistence type="predicted"/>
<dbReference type="GO" id="GO:0003677">
    <property type="term" value="F:DNA binding"/>
    <property type="evidence" value="ECO:0007669"/>
    <property type="project" value="UniProtKB-KW"/>
</dbReference>
<gene>
    <name evidence="12" type="ORF">FC84_GL001441</name>
</gene>
<keyword evidence="6" id="KW-0269">Exonuclease</keyword>
<dbReference type="Pfam" id="PF12705">
    <property type="entry name" value="PDDEXK_1"/>
    <property type="match status" value="1"/>
</dbReference>
<keyword evidence="3" id="KW-0227">DNA damage</keyword>
<dbReference type="InterPro" id="IPR011604">
    <property type="entry name" value="PDDEXK-like_dom_sf"/>
</dbReference>
<evidence type="ECO:0000256" key="9">
    <source>
        <dbReference type="ARBA" id="ARBA00023204"/>
    </source>
</evidence>
<evidence type="ECO:0000256" key="2">
    <source>
        <dbReference type="ARBA" id="ARBA00022741"/>
    </source>
</evidence>
<accession>A0A0R2BUT0</accession>
<dbReference type="GO" id="GO:0006310">
    <property type="term" value="P:DNA recombination"/>
    <property type="evidence" value="ECO:0007669"/>
    <property type="project" value="TreeGrafter"/>
</dbReference>
<evidence type="ECO:0000259" key="11">
    <source>
        <dbReference type="Pfam" id="PF21445"/>
    </source>
</evidence>
<dbReference type="SUPFAM" id="SSF52540">
    <property type="entry name" value="P-loop containing nucleoside triphosphate hydrolases"/>
    <property type="match status" value="1"/>
</dbReference>
<dbReference type="PATRIC" id="fig|1423738.3.peg.1457"/>
<keyword evidence="7" id="KW-0067">ATP-binding</keyword>
<evidence type="ECO:0000313" key="13">
    <source>
        <dbReference type="Proteomes" id="UP000051813"/>
    </source>
</evidence>
<feature type="domain" description="ATP-dependent helicase/deoxyribonuclease subunit B N-terminal" evidence="11">
    <location>
        <begin position="5"/>
        <end position="297"/>
    </location>
</feature>
<sequence length="1183" mass="136218">MTMKFIVGRQQDDVAARLYQQISTDYSTSLDKQFICLVPNHIKFNSEVQILAHLADARPELATNGIIASSRLQILSFSRLLWYFLRDDPKYQQPQLSPAAQAMFLSNFLHDHRQELPLFFGESRKMGFLEQLGQQLNELLQGNFSTADLQEILTKLPEQKQVPGSTLEKINELSFIFENYQAEVAAKFMTNEQLMAYFISQTEKRDFSNFNIYLSGFSELNQQQVQLLRNFDQQGATVYLTLYLNPDLKHQDISEQYYFHGPLKMLRQLGYPDLTTIAAENWLSCQTKRTSPALQALEDYWIDSTNGVPANAQMDQKMKQDVQIWQADSVTSEVRGVANYIRQLVALQNYRYRDFLVLANNLPDYTAPIVALFKQNELPFFSDQQIPMANHPLVVFIKSLLNMTQNPLNREDLFVLLRTELLVPADRELSEFRQQLDWLENYALAFGIRGTTWLKTKPWTLEGPYRKQATNNIEPDAQMTAIENLHQFIAQVFGAWQKAVKKVTTAKDFASCLYDFLNNQQIIAKLQAWEQTAIDQNDLALAQQPRQTYQAFINLLDDYVTIWGEQPFDLTVFTDLLNAGFNNTEFSQIPATLDAVLVSKVGMVQEQTHKITIILGATRDNLPTQTQSNQLIDDQERRLINQYLVTANKPQQLGEATNEQAVEQPLRYGLIFLTPQQRLIFTYPRHSDRHAENKLSPYVARIQQHFDLPTTALTDYPQRESRILDFAASKQGVVGPLLLLSRQMQTQNEPLPPAWQWVKRLLEENGRQDFFKHLLASLTYRNQPQDLTSENVQKLYGQHLFSSVSQLENFYMNPYDYFLKYGLKLRPRAEYTVDSANTGTFFHDYLDHFVKLLTERHLKPEELTQTQLDALDQEISQTLLGKTDYQILNGPGQMHYYRRRLSKTSAFMSQVLIEQAAHSFLRPLMTEVQFGIIEGTKGLPGLEFQLADNKQLSVRGKIDRIDVGTAADLNYYQIIDYKSGDKKFDFTRAYHGLSLQLLTYLQTVANNYQRLSLNQAEPVGAFYLHIADTPLKYADNLNVNQEILKKHRYKGLLIEQPQTDYLANLDPKSESTNSLLYPVKYTKSAGYKVTNDNSGVTTDELQLLLQHNQELLIAAANEIFSGKLRIAPYKLSDQETGLQYTDYKSIMMFDAMLPENRYHILPTLGKADVLNQLKPKKEDEPDA</sequence>
<protein>
    <submittedName>
        <fullName evidence="12">ATP-dependent helicase deoxyribonuclease subunit B</fullName>
    </submittedName>
</protein>
<dbReference type="PANTHER" id="PTHR30591:SF1">
    <property type="entry name" value="RECBCD ENZYME SUBUNIT RECC"/>
    <property type="match status" value="1"/>
</dbReference>
<dbReference type="InterPro" id="IPR049035">
    <property type="entry name" value="ADDB_N"/>
</dbReference>
<dbReference type="Proteomes" id="UP000051813">
    <property type="component" value="Unassembled WGS sequence"/>
</dbReference>
<dbReference type="Pfam" id="PF21445">
    <property type="entry name" value="ADDB_N"/>
    <property type="match status" value="1"/>
</dbReference>
<evidence type="ECO:0000256" key="7">
    <source>
        <dbReference type="ARBA" id="ARBA00022840"/>
    </source>
</evidence>
<dbReference type="EMBL" id="AYYK01000004">
    <property type="protein sequence ID" value="KRM79267.1"/>
    <property type="molecule type" value="Genomic_DNA"/>
</dbReference>
<evidence type="ECO:0000256" key="5">
    <source>
        <dbReference type="ARBA" id="ARBA00022806"/>
    </source>
</evidence>
<reference evidence="12 13" key="1">
    <citation type="journal article" date="2015" name="Genome Announc.">
        <title>Expanding the biotechnology potential of lactobacilli through comparative genomics of 213 strains and associated genera.</title>
        <authorList>
            <person name="Sun Z."/>
            <person name="Harris H.M."/>
            <person name="McCann A."/>
            <person name="Guo C."/>
            <person name="Argimon S."/>
            <person name="Zhang W."/>
            <person name="Yang X."/>
            <person name="Jeffery I.B."/>
            <person name="Cooney J.C."/>
            <person name="Kagawa T.F."/>
            <person name="Liu W."/>
            <person name="Song Y."/>
            <person name="Salvetti E."/>
            <person name="Wrobel A."/>
            <person name="Rasinkangas P."/>
            <person name="Parkhill J."/>
            <person name="Rea M.C."/>
            <person name="O'Sullivan O."/>
            <person name="Ritari J."/>
            <person name="Douillard F.P."/>
            <person name="Paul Ross R."/>
            <person name="Yang R."/>
            <person name="Briner A.E."/>
            <person name="Felis G.E."/>
            <person name="de Vos W.M."/>
            <person name="Barrangou R."/>
            <person name="Klaenhammer T.R."/>
            <person name="Caufield P.W."/>
            <person name="Cui Y."/>
            <person name="Zhang H."/>
            <person name="O'Toole P.W."/>
        </authorList>
    </citation>
    <scope>NUCLEOTIDE SEQUENCE [LARGE SCALE GENOMIC DNA]</scope>
    <source>
        <strain evidence="12 13">DSM 20335</strain>
    </source>
</reference>
<dbReference type="GO" id="GO:0004386">
    <property type="term" value="F:helicase activity"/>
    <property type="evidence" value="ECO:0007669"/>
    <property type="project" value="UniProtKB-KW"/>
</dbReference>
<evidence type="ECO:0000256" key="1">
    <source>
        <dbReference type="ARBA" id="ARBA00022722"/>
    </source>
</evidence>
<keyword evidence="5 12" id="KW-0347">Helicase</keyword>
<dbReference type="OrthoDB" id="9758506at2"/>
<dbReference type="STRING" id="1423738.FC84_GL001441"/>
<dbReference type="GO" id="GO:0005524">
    <property type="term" value="F:ATP binding"/>
    <property type="evidence" value="ECO:0007669"/>
    <property type="project" value="UniProtKB-KW"/>
</dbReference>
<keyword evidence="1" id="KW-0540">Nuclease</keyword>
<keyword evidence="9" id="KW-0234">DNA repair</keyword>
<dbReference type="AlphaFoldDB" id="A0A0R2BUT0"/>
<comment type="caution">
    <text evidence="12">The sequence shown here is derived from an EMBL/GenBank/DDBJ whole genome shotgun (WGS) entry which is preliminary data.</text>
</comment>
<organism evidence="12 13">
    <name type="scientific">Lapidilactobacillus dextrinicus DSM 20335</name>
    <dbReference type="NCBI Taxonomy" id="1423738"/>
    <lineage>
        <taxon>Bacteria</taxon>
        <taxon>Bacillati</taxon>
        <taxon>Bacillota</taxon>
        <taxon>Bacilli</taxon>
        <taxon>Lactobacillales</taxon>
        <taxon>Lactobacillaceae</taxon>
        <taxon>Lapidilactobacillus</taxon>
    </lineage>
</organism>
<keyword evidence="4" id="KW-0378">Hydrolase</keyword>
<evidence type="ECO:0000256" key="4">
    <source>
        <dbReference type="ARBA" id="ARBA00022801"/>
    </source>
</evidence>
<keyword evidence="8" id="KW-0238">DNA-binding</keyword>
<dbReference type="Gene3D" id="3.90.320.10">
    <property type="match status" value="1"/>
</dbReference>
<dbReference type="PANTHER" id="PTHR30591">
    <property type="entry name" value="RECBCD ENZYME SUBUNIT RECC"/>
    <property type="match status" value="1"/>
</dbReference>
<evidence type="ECO:0000313" key="12">
    <source>
        <dbReference type="EMBL" id="KRM79267.1"/>
    </source>
</evidence>
<dbReference type="GO" id="GO:0004527">
    <property type="term" value="F:exonuclease activity"/>
    <property type="evidence" value="ECO:0007669"/>
    <property type="project" value="UniProtKB-KW"/>
</dbReference>
<name>A0A0R2BUT0_9LACO</name>
<keyword evidence="13" id="KW-1185">Reference proteome</keyword>
<evidence type="ECO:0000259" key="10">
    <source>
        <dbReference type="Pfam" id="PF12705"/>
    </source>
</evidence>
<evidence type="ECO:0000256" key="8">
    <source>
        <dbReference type="ARBA" id="ARBA00023125"/>
    </source>
</evidence>
<dbReference type="InterPro" id="IPR027417">
    <property type="entry name" value="P-loop_NTPase"/>
</dbReference>
<evidence type="ECO:0000256" key="6">
    <source>
        <dbReference type="ARBA" id="ARBA00022839"/>
    </source>
</evidence>
<keyword evidence="2" id="KW-0547">Nucleotide-binding</keyword>
<dbReference type="InterPro" id="IPR038726">
    <property type="entry name" value="PDDEXK_AddAB-type"/>
</dbReference>
<dbReference type="GO" id="GO:0006281">
    <property type="term" value="P:DNA repair"/>
    <property type="evidence" value="ECO:0007669"/>
    <property type="project" value="UniProtKB-KW"/>
</dbReference>
<evidence type="ECO:0000256" key="3">
    <source>
        <dbReference type="ARBA" id="ARBA00022763"/>
    </source>
</evidence>
<dbReference type="Gene3D" id="3.40.50.300">
    <property type="entry name" value="P-loop containing nucleotide triphosphate hydrolases"/>
    <property type="match status" value="4"/>
</dbReference>
<dbReference type="RefSeq" id="WP_057755157.1">
    <property type="nucleotide sequence ID" value="NZ_AYYK01000004.1"/>
</dbReference>
<feature type="domain" description="PD-(D/E)XK endonuclease-like" evidence="10">
    <location>
        <begin position="803"/>
        <end position="1130"/>
    </location>
</feature>